<dbReference type="HOGENOM" id="CLU_2293704_0_0_1"/>
<feature type="region of interest" description="Disordered" evidence="1">
    <location>
        <begin position="26"/>
        <end position="51"/>
    </location>
</feature>
<dbReference type="Proteomes" id="UP000023758">
    <property type="component" value="Unassembled WGS sequence"/>
</dbReference>
<dbReference type="EMBL" id="KK207932">
    <property type="protein sequence ID" value="EZF48173.1"/>
    <property type="molecule type" value="Genomic_DNA"/>
</dbReference>
<feature type="compositionally biased region" description="Polar residues" evidence="1">
    <location>
        <begin position="28"/>
        <end position="39"/>
    </location>
</feature>
<evidence type="ECO:0000313" key="2">
    <source>
        <dbReference type="EMBL" id="EZF48173.1"/>
    </source>
</evidence>
<name>A0A022VR12_TRIRU</name>
<reference evidence="2" key="1">
    <citation type="submission" date="2014-02" db="EMBL/GenBank/DDBJ databases">
        <title>The Genome Sequence of Trichophyton rubrum (morphotype fischeri) CBS 288.86.</title>
        <authorList>
            <consortium name="The Broad Institute Genomics Platform"/>
            <person name="Cuomo C.A."/>
            <person name="White T.C."/>
            <person name="Graser Y."/>
            <person name="Martinez-Rossi N."/>
            <person name="Heitman J."/>
            <person name="Young S.K."/>
            <person name="Zeng Q."/>
            <person name="Gargeya S."/>
            <person name="Abouelleil A."/>
            <person name="Alvarado L."/>
            <person name="Chapman S.B."/>
            <person name="Gainer-Dewar J."/>
            <person name="Goldberg J."/>
            <person name="Griggs A."/>
            <person name="Gujja S."/>
            <person name="Hansen M."/>
            <person name="Howarth C."/>
            <person name="Imamovic A."/>
            <person name="Larimer J."/>
            <person name="Martinez D."/>
            <person name="Murphy C."/>
            <person name="Pearson M.D."/>
            <person name="Persinoti G."/>
            <person name="Poon T."/>
            <person name="Priest M."/>
            <person name="Roberts A.D."/>
            <person name="Saif S."/>
            <person name="Shea T.D."/>
            <person name="Sykes S.N."/>
            <person name="Wortman J."/>
            <person name="Nusbaum C."/>
            <person name="Birren B."/>
        </authorList>
    </citation>
    <scope>NUCLEOTIDE SEQUENCE [LARGE SCALE GENOMIC DNA]</scope>
    <source>
        <strain evidence="2">CBS 288.86</strain>
    </source>
</reference>
<evidence type="ECO:0000256" key="1">
    <source>
        <dbReference type="SAM" id="MobiDB-lite"/>
    </source>
</evidence>
<sequence length="101" mass="11069">MRISCLQAQGEASSLCLTPARKPFSSIERGQQSSTTVNHIDSRQKKTADLRSCTRQEGRYKQSHSCIHSHLETASLVSQIRSSPIVGRSGIMAETTTTHPS</sequence>
<accession>A0A022VR12</accession>
<dbReference type="AlphaFoldDB" id="A0A022VR12"/>
<feature type="compositionally biased region" description="Basic and acidic residues" evidence="1">
    <location>
        <begin position="40"/>
        <end position="51"/>
    </location>
</feature>
<gene>
    <name evidence="2" type="ORF">H103_08102</name>
</gene>
<proteinExistence type="predicted"/>
<organism evidence="2">
    <name type="scientific">Trichophyton rubrum CBS 288.86</name>
    <dbReference type="NCBI Taxonomy" id="1215330"/>
    <lineage>
        <taxon>Eukaryota</taxon>
        <taxon>Fungi</taxon>
        <taxon>Dikarya</taxon>
        <taxon>Ascomycota</taxon>
        <taxon>Pezizomycotina</taxon>
        <taxon>Eurotiomycetes</taxon>
        <taxon>Eurotiomycetidae</taxon>
        <taxon>Onygenales</taxon>
        <taxon>Arthrodermataceae</taxon>
        <taxon>Trichophyton</taxon>
    </lineage>
</organism>
<protein>
    <submittedName>
        <fullName evidence="2">Uncharacterized protein</fullName>
    </submittedName>
</protein>